<dbReference type="AlphaFoldDB" id="A0A6J7S5I4"/>
<dbReference type="EMBL" id="CAFBND010000007">
    <property type="protein sequence ID" value="CAB4928585.1"/>
    <property type="molecule type" value="Genomic_DNA"/>
</dbReference>
<proteinExistence type="predicted"/>
<name>A0A6J7S5I4_9ZZZZ</name>
<evidence type="ECO:0000313" key="2">
    <source>
        <dbReference type="EMBL" id="CAB5036357.1"/>
    </source>
</evidence>
<organism evidence="2">
    <name type="scientific">freshwater metagenome</name>
    <dbReference type="NCBI Taxonomy" id="449393"/>
    <lineage>
        <taxon>unclassified sequences</taxon>
        <taxon>metagenomes</taxon>
        <taxon>ecological metagenomes</taxon>
    </lineage>
</organism>
<accession>A0A6J7S5I4</accession>
<evidence type="ECO:0000313" key="1">
    <source>
        <dbReference type="EMBL" id="CAB4928585.1"/>
    </source>
</evidence>
<dbReference type="EMBL" id="CAFBPU010000036">
    <property type="protein sequence ID" value="CAB5036357.1"/>
    <property type="molecule type" value="Genomic_DNA"/>
</dbReference>
<gene>
    <name evidence="1" type="ORF">UFOPK3752_00278</name>
    <name evidence="2" type="ORF">UFOPK4150_01633</name>
</gene>
<sequence>MADDEDLQPYLELYQKSVPAGLAGERRMRELITPPFMDLTSENVLRDDIALEEYNAWRAYMGWSLWDVIAARSTEGESGLIPRQEYETISFLQIWSLYPQLMSEITEAVGIDGVIEIGRTPRREIGTKINLAHTWSPQNCCHLGRSIALEFGLETPDSRRGELQTAVQFARRLAFGTWGEGAAFASGRGYKAPLLEDDMVEMLIANEQRLDDPAQRQIFRQFNATTELMGYLLHYDCRFGVQDTGPYPVPGGGFMIVRDHWLNETSYPWATPAEGLPYCVTEAMIFRPDADVEITINDLGTTFSEPRDYLQHLSGVAVFARDTEDTPMSGLRLLDIDDMVEITKKSKAATLALYRTLASKDRDQKIRDGIYVYAADHIRPHAKAAGLWDTMQPRIAELTDLALAGWGPLADGDAASVLGPLFVKGLAYSPLKNG</sequence>
<protein>
    <submittedName>
        <fullName evidence="2">Unannotated protein</fullName>
    </submittedName>
</protein>
<reference evidence="2" key="1">
    <citation type="submission" date="2020-05" db="EMBL/GenBank/DDBJ databases">
        <authorList>
            <person name="Chiriac C."/>
            <person name="Salcher M."/>
            <person name="Ghai R."/>
            <person name="Kavagutti S V."/>
        </authorList>
    </citation>
    <scope>NUCLEOTIDE SEQUENCE</scope>
</reference>